<reference evidence="2 3" key="1">
    <citation type="journal article" date="2023" name="IScience">
        <title>Expanded male sex-determining region conserved during the evolution of homothallism in the green alga Volvox.</title>
        <authorList>
            <person name="Yamamoto K."/>
            <person name="Matsuzaki R."/>
            <person name="Mahakham W."/>
            <person name="Heman W."/>
            <person name="Sekimoto H."/>
            <person name="Kawachi M."/>
            <person name="Minakuchi Y."/>
            <person name="Toyoda A."/>
            <person name="Nozaki H."/>
        </authorList>
    </citation>
    <scope>NUCLEOTIDE SEQUENCE [LARGE SCALE GENOMIC DNA]</scope>
    <source>
        <strain evidence="2 3">NIES-4468</strain>
    </source>
</reference>
<proteinExistence type="predicted"/>
<feature type="non-terminal residue" evidence="2">
    <location>
        <position position="183"/>
    </location>
</feature>
<protein>
    <submittedName>
        <fullName evidence="2">Uncharacterized protein</fullName>
    </submittedName>
</protein>
<evidence type="ECO:0000256" key="1">
    <source>
        <dbReference type="SAM" id="MobiDB-lite"/>
    </source>
</evidence>
<sequence>MQHNSNPTKVTRTQRFVPAAHVTCPQPAGPFWTPETTGDRAASRSWPQSTEVVPANLLANKMSFTNVKTWVIRAREDNCSRDKVTTNNHMSVSSGGGNFGLDLGATPLRDGFRQVVDDTKEKLMTVRKVTAQAFSKEGWFRSWNFLKLQAQDKEQVHLPASAQLLQPSSALANRKECSTATAV</sequence>
<accession>A0ABQ5S8U6</accession>
<organism evidence="2 3">
    <name type="scientific">Volvox africanus</name>
    <dbReference type="NCBI Taxonomy" id="51714"/>
    <lineage>
        <taxon>Eukaryota</taxon>
        <taxon>Viridiplantae</taxon>
        <taxon>Chlorophyta</taxon>
        <taxon>core chlorophytes</taxon>
        <taxon>Chlorophyceae</taxon>
        <taxon>CS clade</taxon>
        <taxon>Chlamydomonadales</taxon>
        <taxon>Volvocaceae</taxon>
        <taxon>Volvox</taxon>
    </lineage>
</organism>
<dbReference type="EMBL" id="BSDZ01000029">
    <property type="protein sequence ID" value="GLI66271.1"/>
    <property type="molecule type" value="Genomic_DNA"/>
</dbReference>
<gene>
    <name evidence="2" type="ORF">VaNZ11_010019</name>
</gene>
<feature type="region of interest" description="Disordered" evidence="1">
    <location>
        <begin position="27"/>
        <end position="48"/>
    </location>
</feature>
<keyword evidence="3" id="KW-1185">Reference proteome</keyword>
<evidence type="ECO:0000313" key="3">
    <source>
        <dbReference type="Proteomes" id="UP001165090"/>
    </source>
</evidence>
<dbReference type="Proteomes" id="UP001165090">
    <property type="component" value="Unassembled WGS sequence"/>
</dbReference>
<evidence type="ECO:0000313" key="2">
    <source>
        <dbReference type="EMBL" id="GLI66271.1"/>
    </source>
</evidence>
<name>A0ABQ5S8U6_9CHLO</name>
<comment type="caution">
    <text evidence="2">The sequence shown here is derived from an EMBL/GenBank/DDBJ whole genome shotgun (WGS) entry which is preliminary data.</text>
</comment>